<accession>A0A7V8FHM6</accession>
<evidence type="ECO:0000256" key="2">
    <source>
        <dbReference type="ARBA" id="ARBA00007532"/>
    </source>
</evidence>
<keyword evidence="9" id="KW-0812">Transmembrane</keyword>
<dbReference type="AlphaFoldDB" id="A0A7V8FHM6"/>
<dbReference type="GO" id="GO:0045454">
    <property type="term" value="P:cell redox homeostasis"/>
    <property type="evidence" value="ECO:0007669"/>
    <property type="project" value="InterPro"/>
</dbReference>
<keyword evidence="9" id="KW-0472">Membrane</keyword>
<dbReference type="GO" id="GO:0006749">
    <property type="term" value="P:glutathione metabolic process"/>
    <property type="evidence" value="ECO:0007669"/>
    <property type="project" value="TreeGrafter"/>
</dbReference>
<feature type="compositionally biased region" description="Basic and acidic residues" evidence="8">
    <location>
        <begin position="381"/>
        <end position="410"/>
    </location>
</feature>
<dbReference type="PRINTS" id="PR00368">
    <property type="entry name" value="FADPNR"/>
</dbReference>
<dbReference type="PRINTS" id="PR00411">
    <property type="entry name" value="PNDRDTASEI"/>
</dbReference>
<comment type="similarity">
    <text evidence="2">Belongs to the class-I pyridine nucleotide-disulfide oxidoreductase family.</text>
</comment>
<dbReference type="Pfam" id="PF07992">
    <property type="entry name" value="Pyr_redox_2"/>
    <property type="match status" value="1"/>
</dbReference>
<dbReference type="GO" id="GO:0034599">
    <property type="term" value="P:cellular response to oxidative stress"/>
    <property type="evidence" value="ECO:0007669"/>
    <property type="project" value="TreeGrafter"/>
</dbReference>
<dbReference type="GO" id="GO:0004362">
    <property type="term" value="F:glutathione-disulfide reductase (NADPH) activity"/>
    <property type="evidence" value="ECO:0007669"/>
    <property type="project" value="TreeGrafter"/>
</dbReference>
<feature type="transmembrane region" description="Helical" evidence="9">
    <location>
        <begin position="508"/>
        <end position="530"/>
    </location>
</feature>
<evidence type="ECO:0000256" key="1">
    <source>
        <dbReference type="ARBA" id="ARBA00001974"/>
    </source>
</evidence>
<keyword evidence="3" id="KW-0285">Flavoprotein</keyword>
<dbReference type="PANTHER" id="PTHR42737:SF2">
    <property type="entry name" value="GLUTATHIONE REDUCTASE"/>
    <property type="match status" value="1"/>
</dbReference>
<evidence type="ECO:0000313" key="11">
    <source>
        <dbReference type="EMBL" id="KAF1015924.1"/>
    </source>
</evidence>
<evidence type="ECO:0000256" key="5">
    <source>
        <dbReference type="ARBA" id="ARBA00023002"/>
    </source>
</evidence>
<sequence length="537" mass="56958">MALLEPGELGGTCVNVGCVPKKAMWLAADLAERIALASALGFDVPERPALSWKELVIHRQAYISNIHSSYRNRLDETGVVRIPARGHLLDAHTVACSDGVHYSAAHILLATGAHPQRPSLPGAELGRVSDDFFDLRAAPARVAIVGGGYIAVELAGLLQALGSCVELLVRGDRLLERFDYELTDRLADNLRQQGVRIHFNYRLRELQREGEGVRAFGHDGPQDSVYDALFFATGRRGNSQGLGLEALGIGIGEHQQVEVDAWQTTAVPSVHAVGDIAGKVGLTPVAVAAARRMMDRLFGGQPQTKMDYENVPSVVFSHPPLGQVGISEEEARALRAGERVLQPLPADAAGAGQRHPAQPVQDGLCRCGGTRGGHPPAGRGGRRDPAGLCRGPEDGRDQGAVRRYRGDPPDLGRGSGADALSRSRGRVVTPGAAGPVARTPMRQWVPPAFTAAPVRPAVLLMSRPVPRIATASPRIALGGIGLAAIGAIAAWGKAIIVKLGLRHGVDATTLLALRMLMALPLFVLMALWSARRATPLS</sequence>
<comment type="caution">
    <text evidence="11">The sequence shown here is derived from an EMBL/GenBank/DDBJ whole genome shotgun (WGS) entry which is preliminary data.</text>
</comment>
<evidence type="ECO:0000256" key="3">
    <source>
        <dbReference type="ARBA" id="ARBA00022630"/>
    </source>
</evidence>
<evidence type="ECO:0000256" key="4">
    <source>
        <dbReference type="ARBA" id="ARBA00022827"/>
    </source>
</evidence>
<feature type="transmembrane region" description="Helical" evidence="9">
    <location>
        <begin position="475"/>
        <end position="496"/>
    </location>
</feature>
<gene>
    <name evidence="11" type="primary">garB_1</name>
    <name evidence="11" type="ORF">GAK31_01407</name>
</gene>
<reference evidence="12" key="1">
    <citation type="journal article" date="2020" name="MBio">
        <title>Horizontal gene transfer to a defensive symbiont with a reduced genome amongst a multipartite beetle microbiome.</title>
        <authorList>
            <person name="Waterworth S.C."/>
            <person name="Florez L.V."/>
            <person name="Rees E.R."/>
            <person name="Hertweck C."/>
            <person name="Kaltenpoth M."/>
            <person name="Kwan J.C."/>
        </authorList>
    </citation>
    <scope>NUCLEOTIDE SEQUENCE [LARGE SCALE GENOMIC DNA]</scope>
</reference>
<keyword evidence="4" id="KW-0274">FAD</keyword>
<dbReference type="InterPro" id="IPR046952">
    <property type="entry name" value="GSHR/TRXR-like"/>
</dbReference>
<name>A0A7V8FHM6_STEMA</name>
<evidence type="ECO:0000256" key="6">
    <source>
        <dbReference type="ARBA" id="ARBA00023157"/>
    </source>
</evidence>
<feature type="region of interest" description="Disordered" evidence="8">
    <location>
        <begin position="348"/>
        <end position="434"/>
    </location>
</feature>
<dbReference type="PANTHER" id="PTHR42737">
    <property type="entry name" value="GLUTATHIONE REDUCTASE"/>
    <property type="match status" value="1"/>
</dbReference>
<dbReference type="SUPFAM" id="SSF51905">
    <property type="entry name" value="FAD/NAD(P)-binding domain"/>
    <property type="match status" value="1"/>
</dbReference>
<keyword evidence="5" id="KW-0560">Oxidoreductase</keyword>
<evidence type="ECO:0000256" key="7">
    <source>
        <dbReference type="ARBA" id="ARBA00023284"/>
    </source>
</evidence>
<keyword evidence="7" id="KW-0676">Redox-active center</keyword>
<dbReference type="PROSITE" id="PS00076">
    <property type="entry name" value="PYRIDINE_REDOX_1"/>
    <property type="match status" value="1"/>
</dbReference>
<feature type="domain" description="FAD/NAD(P)-binding" evidence="10">
    <location>
        <begin position="8"/>
        <end position="290"/>
    </location>
</feature>
<keyword evidence="9" id="KW-1133">Transmembrane helix</keyword>
<dbReference type="Gene3D" id="3.50.50.60">
    <property type="entry name" value="FAD/NAD(P)-binding domain"/>
    <property type="match status" value="1"/>
</dbReference>
<evidence type="ECO:0000313" key="12">
    <source>
        <dbReference type="Proteomes" id="UP000487117"/>
    </source>
</evidence>
<keyword evidence="6" id="KW-1015">Disulfide bond</keyword>
<evidence type="ECO:0000256" key="8">
    <source>
        <dbReference type="SAM" id="MobiDB-lite"/>
    </source>
</evidence>
<evidence type="ECO:0000259" key="10">
    <source>
        <dbReference type="Pfam" id="PF07992"/>
    </source>
</evidence>
<organism evidence="11 12">
    <name type="scientific">Stenotrophomonas maltophilia</name>
    <name type="common">Pseudomonas maltophilia</name>
    <name type="synonym">Xanthomonas maltophilia</name>
    <dbReference type="NCBI Taxonomy" id="40324"/>
    <lineage>
        <taxon>Bacteria</taxon>
        <taxon>Pseudomonadati</taxon>
        <taxon>Pseudomonadota</taxon>
        <taxon>Gammaproteobacteria</taxon>
        <taxon>Lysobacterales</taxon>
        <taxon>Lysobacteraceae</taxon>
        <taxon>Stenotrophomonas</taxon>
        <taxon>Stenotrophomonas maltophilia group</taxon>
    </lineage>
</organism>
<dbReference type="GO" id="GO:0005829">
    <property type="term" value="C:cytosol"/>
    <property type="evidence" value="ECO:0007669"/>
    <property type="project" value="TreeGrafter"/>
</dbReference>
<dbReference type="EMBL" id="WNDS01000002">
    <property type="protein sequence ID" value="KAF1015924.1"/>
    <property type="molecule type" value="Genomic_DNA"/>
</dbReference>
<dbReference type="InterPro" id="IPR036188">
    <property type="entry name" value="FAD/NAD-bd_sf"/>
</dbReference>
<dbReference type="Proteomes" id="UP000487117">
    <property type="component" value="Unassembled WGS sequence"/>
</dbReference>
<dbReference type="InterPro" id="IPR012999">
    <property type="entry name" value="Pyr_OxRdtase_I_AS"/>
</dbReference>
<comment type="cofactor">
    <cofactor evidence="1">
        <name>FAD</name>
        <dbReference type="ChEBI" id="CHEBI:57692"/>
    </cofactor>
</comment>
<evidence type="ECO:0000256" key="9">
    <source>
        <dbReference type="SAM" id="Phobius"/>
    </source>
</evidence>
<protein>
    <submittedName>
        <fullName evidence="11">Glutathione amide reductase</fullName>
    </submittedName>
</protein>
<dbReference type="GO" id="GO:0050660">
    <property type="term" value="F:flavin adenine dinucleotide binding"/>
    <property type="evidence" value="ECO:0007669"/>
    <property type="project" value="InterPro"/>
</dbReference>
<dbReference type="InterPro" id="IPR023753">
    <property type="entry name" value="FAD/NAD-binding_dom"/>
</dbReference>
<proteinExistence type="inferred from homology"/>